<name>A0A0E0LKR9_ORYPU</name>
<dbReference type="AlphaFoldDB" id="A0A0E0LKR9"/>
<dbReference type="EnsemblPlants" id="OPUNC07G13470.1">
    <property type="protein sequence ID" value="OPUNC07G13470.1"/>
    <property type="gene ID" value="OPUNC07G13470"/>
</dbReference>
<accession>A0A0E0LKR9</accession>
<keyword evidence="1" id="KW-0812">Transmembrane</keyword>
<reference evidence="2" key="2">
    <citation type="submission" date="2018-05" db="EMBL/GenBank/DDBJ databases">
        <title>OpunRS2 (Oryza punctata Reference Sequence Version 2).</title>
        <authorList>
            <person name="Zhang J."/>
            <person name="Kudrna D."/>
            <person name="Lee S."/>
            <person name="Talag J."/>
            <person name="Welchert J."/>
            <person name="Wing R.A."/>
        </authorList>
    </citation>
    <scope>NUCLEOTIDE SEQUENCE [LARGE SCALE GENOMIC DNA]</scope>
</reference>
<evidence type="ECO:0000313" key="3">
    <source>
        <dbReference type="Proteomes" id="UP000026962"/>
    </source>
</evidence>
<dbReference type="HOGENOM" id="CLU_2835640_0_0_1"/>
<sequence>MGMEVGAAGDAIEKRRCSGRARRIVSATCAGGAASAASAAGGSGVGGGHGTIAVLAAIATLFSFWL</sequence>
<keyword evidence="3" id="KW-1185">Reference proteome</keyword>
<keyword evidence="1" id="KW-1133">Transmembrane helix</keyword>
<keyword evidence="1" id="KW-0472">Membrane</keyword>
<dbReference type="Gramene" id="OPUNC07G13470.1">
    <property type="protein sequence ID" value="OPUNC07G13470.1"/>
    <property type="gene ID" value="OPUNC07G13470"/>
</dbReference>
<evidence type="ECO:0000313" key="2">
    <source>
        <dbReference type="EnsemblPlants" id="OPUNC07G13470.1"/>
    </source>
</evidence>
<dbReference type="Proteomes" id="UP000026962">
    <property type="component" value="Chromosome 7"/>
</dbReference>
<protein>
    <submittedName>
        <fullName evidence="2">Uncharacterized protein</fullName>
    </submittedName>
</protein>
<proteinExistence type="predicted"/>
<organism evidence="2">
    <name type="scientific">Oryza punctata</name>
    <name type="common">Red rice</name>
    <dbReference type="NCBI Taxonomy" id="4537"/>
    <lineage>
        <taxon>Eukaryota</taxon>
        <taxon>Viridiplantae</taxon>
        <taxon>Streptophyta</taxon>
        <taxon>Embryophyta</taxon>
        <taxon>Tracheophyta</taxon>
        <taxon>Spermatophyta</taxon>
        <taxon>Magnoliopsida</taxon>
        <taxon>Liliopsida</taxon>
        <taxon>Poales</taxon>
        <taxon>Poaceae</taxon>
        <taxon>BOP clade</taxon>
        <taxon>Oryzoideae</taxon>
        <taxon>Oryzeae</taxon>
        <taxon>Oryzinae</taxon>
        <taxon>Oryza</taxon>
    </lineage>
</organism>
<feature type="transmembrane region" description="Helical" evidence="1">
    <location>
        <begin position="47"/>
        <end position="65"/>
    </location>
</feature>
<reference evidence="2" key="1">
    <citation type="submission" date="2015-04" db="UniProtKB">
        <authorList>
            <consortium name="EnsemblPlants"/>
        </authorList>
    </citation>
    <scope>IDENTIFICATION</scope>
</reference>
<evidence type="ECO:0000256" key="1">
    <source>
        <dbReference type="SAM" id="Phobius"/>
    </source>
</evidence>